<keyword evidence="4" id="KW-1185">Reference proteome</keyword>
<feature type="domain" description="NERD" evidence="2">
    <location>
        <begin position="15"/>
        <end position="128"/>
    </location>
</feature>
<dbReference type="PANTHER" id="PTHR11070">
    <property type="entry name" value="UVRD / RECB / PCRA DNA HELICASE FAMILY MEMBER"/>
    <property type="match status" value="1"/>
</dbReference>
<name>B6J9R6_AFIC5</name>
<protein>
    <recommendedName>
        <fullName evidence="1">DNA 3'-5' helicase II</fullName>
    </recommendedName>
</protein>
<gene>
    <name evidence="3" type="ordered locus">OCA5_c03620</name>
</gene>
<dbReference type="KEGG" id="oca:OCAR_4148"/>
<dbReference type="HOGENOM" id="CLU_024502_0_0_5"/>
<dbReference type="Pfam" id="PF13245">
    <property type="entry name" value="AAA_19"/>
    <property type="match status" value="1"/>
</dbReference>
<dbReference type="SUPFAM" id="SSF52540">
    <property type="entry name" value="P-loop containing nucleoside triphosphate hydrolases"/>
    <property type="match status" value="1"/>
</dbReference>
<dbReference type="AlphaFoldDB" id="B6J9R6"/>
<dbReference type="InterPro" id="IPR000212">
    <property type="entry name" value="DNA_helicase_UvrD/REP"/>
</dbReference>
<dbReference type="OrthoDB" id="7066673at2"/>
<dbReference type="InterPro" id="IPR027417">
    <property type="entry name" value="P-loop_NTPase"/>
</dbReference>
<reference evidence="3 4" key="1">
    <citation type="journal article" date="2011" name="J. Bacteriol.">
        <title>Complete genome sequences of the chemolithoautotrophic Oligotropha carboxidovorans strains OM4 and OM5.</title>
        <authorList>
            <person name="Volland S."/>
            <person name="Rachinger M."/>
            <person name="Strittmatter A."/>
            <person name="Daniel R."/>
            <person name="Gottschalk G."/>
            <person name="Meyer O."/>
        </authorList>
    </citation>
    <scope>NUCLEOTIDE SEQUENCE [LARGE SCALE GENOMIC DNA]</scope>
    <source>
        <strain evidence="4">ATCC 49405 / DSM 1227 / KCTC 32145 / OM5</strain>
    </source>
</reference>
<dbReference type="Pfam" id="PF08378">
    <property type="entry name" value="NERD"/>
    <property type="match status" value="1"/>
</dbReference>
<proteinExistence type="predicted"/>
<accession>B6J9R6</accession>
<dbReference type="Gene3D" id="3.40.50.300">
    <property type="entry name" value="P-loop containing nucleotide triphosphate hydrolases"/>
    <property type="match status" value="2"/>
</dbReference>
<dbReference type="GO" id="GO:0003677">
    <property type="term" value="F:DNA binding"/>
    <property type="evidence" value="ECO:0007669"/>
    <property type="project" value="InterPro"/>
</dbReference>
<dbReference type="KEGG" id="ocg:OCA5_c03620"/>
<dbReference type="eggNOG" id="COG0210">
    <property type="taxonomic scope" value="Bacteria"/>
</dbReference>
<evidence type="ECO:0000313" key="3">
    <source>
        <dbReference type="EMBL" id="AEI05088.1"/>
    </source>
</evidence>
<dbReference type="GO" id="GO:0000725">
    <property type="term" value="P:recombinational repair"/>
    <property type="evidence" value="ECO:0007669"/>
    <property type="project" value="TreeGrafter"/>
</dbReference>
<organism evidence="3 4">
    <name type="scientific">Afipia carboxidovorans (strain ATCC 49405 / DSM 1227 / KCTC 32145 / OM5)</name>
    <name type="common">Oligotropha carboxidovorans</name>
    <dbReference type="NCBI Taxonomy" id="504832"/>
    <lineage>
        <taxon>Bacteria</taxon>
        <taxon>Pseudomonadati</taxon>
        <taxon>Pseudomonadota</taxon>
        <taxon>Alphaproteobacteria</taxon>
        <taxon>Hyphomicrobiales</taxon>
        <taxon>Nitrobacteraceae</taxon>
        <taxon>Afipia</taxon>
    </lineage>
</organism>
<dbReference type="GO" id="GO:0005524">
    <property type="term" value="F:ATP binding"/>
    <property type="evidence" value="ECO:0007669"/>
    <property type="project" value="InterPro"/>
</dbReference>
<sequence>MAKYYGLGDDEPREDSERIVAARLRHLPDGYVVFHHVTWQSKRKGREGDGEADFIVLHPEIGIIVFEVKGGGVHLVDGRWYSTDRHNEVHSIKNPYDQAVASKHALHKWLEKDAALARVPVGHAVVFPHIDEMPHLGLSAVPEITWTKSDLLTPLENIKRIAQHWKMKCSLSSEEITRICSLLAPTVSVRRALFRSSTVASEALLHLTADQIEAFSGLRSSRGGLILGGAGTGKTVLALARAQQLAADGFRTIFVCFNELLGSSLSQQFAEHPSLVAGTYHSLCFRQARRAKLQIPNQLTSSWWSTDAPELLVSACAESGVEFDAIVVDEAQDFEPSWIESLRCLMSNRSDAPFYAFADPRQELYGREWLSEEKWPFQYALSKNLRNTEPIAKRVLAIFNERDISHKIGGPAPMWRDIRDVKRPDIDAMAVVERLVEDGFGPSNLAVLCSSPALVERLRQATVGAFSFGKWGSRGIPVETIGRFKGLEAEAAVVVLEEQGDEDFQKTLAYVGISRARSVLVVVANSRLRSALNWG</sequence>
<dbReference type="InterPro" id="IPR011528">
    <property type="entry name" value="NERD"/>
</dbReference>
<dbReference type="PANTHER" id="PTHR11070:SF2">
    <property type="entry name" value="ATP-DEPENDENT DNA HELICASE SRS2"/>
    <property type="match status" value="1"/>
</dbReference>
<dbReference type="EMBL" id="CP002826">
    <property type="protein sequence ID" value="AEI05088.1"/>
    <property type="molecule type" value="Genomic_DNA"/>
</dbReference>
<dbReference type="Proteomes" id="UP000007730">
    <property type="component" value="Chromosome"/>
</dbReference>
<evidence type="ECO:0000259" key="2">
    <source>
        <dbReference type="Pfam" id="PF08378"/>
    </source>
</evidence>
<evidence type="ECO:0000256" key="1">
    <source>
        <dbReference type="ARBA" id="ARBA00034923"/>
    </source>
</evidence>
<dbReference type="eggNOG" id="COG1112">
    <property type="taxonomic scope" value="Bacteria"/>
</dbReference>
<dbReference type="STRING" id="504832.OCA5_c03620"/>
<dbReference type="GO" id="GO:0043138">
    <property type="term" value="F:3'-5' DNA helicase activity"/>
    <property type="evidence" value="ECO:0007669"/>
    <property type="project" value="TreeGrafter"/>
</dbReference>
<dbReference type="RefSeq" id="WP_012561329.1">
    <property type="nucleotide sequence ID" value="NC_011386.1"/>
</dbReference>
<evidence type="ECO:0000313" key="4">
    <source>
        <dbReference type="Proteomes" id="UP000007730"/>
    </source>
</evidence>